<dbReference type="AlphaFoldDB" id="A0AAU8JQX9"/>
<protein>
    <submittedName>
        <fullName evidence="1">Uncharacterized protein</fullName>
    </submittedName>
</protein>
<reference evidence="1" key="1">
    <citation type="submission" date="2024-06" db="EMBL/GenBank/DDBJ databases">
        <title>The genome sequences of Kitasatospora sp. strain HUAS MG31.</title>
        <authorList>
            <person name="Mo P."/>
        </authorList>
    </citation>
    <scope>NUCLEOTIDE SEQUENCE</scope>
    <source>
        <strain evidence="1">HUAS MG31</strain>
    </source>
</reference>
<name>A0AAU8JQX9_9ACTN</name>
<dbReference type="KEGG" id="kcm:ABWK59_00415"/>
<gene>
    <name evidence="1" type="ORF">ABWK59_00415</name>
</gene>
<proteinExistence type="predicted"/>
<dbReference type="EMBL" id="CP159872">
    <property type="protein sequence ID" value="XCM77523.1"/>
    <property type="molecule type" value="Genomic_DNA"/>
</dbReference>
<evidence type="ECO:0000313" key="1">
    <source>
        <dbReference type="EMBL" id="XCM77523.1"/>
    </source>
</evidence>
<sequence>MVDVPDLGDVAADAAGLHLSSLVHAPDTQDRFADIITALVPRLV</sequence>
<organism evidence="1">
    <name type="scientific">Kitasatospora camelliae</name>
    <dbReference type="NCBI Taxonomy" id="3156397"/>
    <lineage>
        <taxon>Bacteria</taxon>
        <taxon>Bacillati</taxon>
        <taxon>Actinomycetota</taxon>
        <taxon>Actinomycetes</taxon>
        <taxon>Kitasatosporales</taxon>
        <taxon>Streptomycetaceae</taxon>
        <taxon>Kitasatospora</taxon>
    </lineage>
</organism>
<dbReference type="RefSeq" id="WP_354637144.1">
    <property type="nucleotide sequence ID" value="NZ_CP159872.1"/>
</dbReference>
<accession>A0AAU8JQX9</accession>